<feature type="compositionally biased region" description="Polar residues" evidence="1">
    <location>
        <begin position="1"/>
        <end position="11"/>
    </location>
</feature>
<organism evidence="3 4">
    <name type="scientific">Filobasidium floriforme</name>
    <dbReference type="NCBI Taxonomy" id="5210"/>
    <lineage>
        <taxon>Eukaryota</taxon>
        <taxon>Fungi</taxon>
        <taxon>Dikarya</taxon>
        <taxon>Basidiomycota</taxon>
        <taxon>Agaricomycotina</taxon>
        <taxon>Tremellomycetes</taxon>
        <taxon>Filobasidiales</taxon>
        <taxon>Filobasidiaceae</taxon>
        <taxon>Filobasidium</taxon>
    </lineage>
</organism>
<dbReference type="EMBL" id="JABELV010000123">
    <property type="protein sequence ID" value="KAG7530264.1"/>
    <property type="molecule type" value="Genomic_DNA"/>
</dbReference>
<comment type="caution">
    <text evidence="3">The sequence shown here is derived from an EMBL/GenBank/DDBJ whole genome shotgun (WGS) entry which is preliminary data.</text>
</comment>
<evidence type="ECO:0000259" key="2">
    <source>
        <dbReference type="PROSITE" id="PS50897"/>
    </source>
</evidence>
<dbReference type="Pfam" id="PF10607">
    <property type="entry name" value="CTLH"/>
    <property type="match status" value="1"/>
</dbReference>
<dbReference type="PANTHER" id="PTHR12864">
    <property type="entry name" value="RAN BINDING PROTEIN 9-RELATED"/>
    <property type="match status" value="1"/>
</dbReference>
<dbReference type="SMART" id="SM00668">
    <property type="entry name" value="CTLH"/>
    <property type="match status" value="1"/>
</dbReference>
<keyword evidence="4" id="KW-1185">Reference proteome</keyword>
<dbReference type="PROSITE" id="PS50897">
    <property type="entry name" value="CTLH"/>
    <property type="match status" value="1"/>
</dbReference>
<evidence type="ECO:0000313" key="3">
    <source>
        <dbReference type="EMBL" id="KAG7530264.1"/>
    </source>
</evidence>
<dbReference type="PROSITE" id="PS50896">
    <property type="entry name" value="LISH"/>
    <property type="match status" value="1"/>
</dbReference>
<sequence>MAASTTTNNNKSRQRTRVPQHEWDKGLAAVDVSKSDLNKLVLDWLIIEGYRDAAVSFASELELDAQASQPSTSISDHISNPGKIDFDSIHERMLIRESIEAGRIDEAVRRVNELDSEILDTNPPLLFHLHLQRFIELIRHGKVPEALEFASTELAPRGAQNPEFLGDLEKTMALLAFPELAALSSDEDEQDQPFDDPVPLAKQPAWASLGGLLRRDHRTKVARELNAAILESQGQGQETKLSGMVRLMCWGETQLRDRGVKVPGLDVAGLLGDVSTTKAGPADRPSERESDEMQVG</sequence>
<reference evidence="3" key="1">
    <citation type="submission" date="2020-04" db="EMBL/GenBank/DDBJ databases">
        <title>Analysis of mating type loci in Filobasidium floriforme.</title>
        <authorList>
            <person name="Nowrousian M."/>
        </authorList>
    </citation>
    <scope>NUCLEOTIDE SEQUENCE</scope>
    <source>
        <strain evidence="3">CBS 6242</strain>
    </source>
</reference>
<dbReference type="InterPro" id="IPR013144">
    <property type="entry name" value="CRA_dom"/>
</dbReference>
<feature type="domain" description="CTLH" evidence="2">
    <location>
        <begin position="88"/>
        <end position="145"/>
    </location>
</feature>
<evidence type="ECO:0000313" key="4">
    <source>
        <dbReference type="Proteomes" id="UP000812966"/>
    </source>
</evidence>
<feature type="region of interest" description="Disordered" evidence="1">
    <location>
        <begin position="1"/>
        <end position="20"/>
    </location>
</feature>
<dbReference type="Proteomes" id="UP000812966">
    <property type="component" value="Unassembled WGS sequence"/>
</dbReference>
<gene>
    <name evidence="3" type="ORF">FFLO_05149</name>
</gene>
<evidence type="ECO:0000256" key="1">
    <source>
        <dbReference type="SAM" id="MobiDB-lite"/>
    </source>
</evidence>
<feature type="region of interest" description="Disordered" evidence="1">
    <location>
        <begin position="272"/>
        <end position="296"/>
    </location>
</feature>
<dbReference type="InterPro" id="IPR024964">
    <property type="entry name" value="CTLH/CRA"/>
</dbReference>
<dbReference type="InterPro" id="IPR006594">
    <property type="entry name" value="LisH"/>
</dbReference>
<dbReference type="AlphaFoldDB" id="A0A8K0JJ17"/>
<dbReference type="InterPro" id="IPR006595">
    <property type="entry name" value="CTLH_C"/>
</dbReference>
<dbReference type="InterPro" id="IPR050618">
    <property type="entry name" value="Ubq-SigPath_Reg"/>
</dbReference>
<name>A0A8K0JJ17_9TREE</name>
<dbReference type="SMART" id="SM00757">
    <property type="entry name" value="CRA"/>
    <property type="match status" value="1"/>
</dbReference>
<protein>
    <recommendedName>
        <fullName evidence="2">CTLH domain-containing protein</fullName>
    </recommendedName>
</protein>
<accession>A0A8K0JJ17</accession>
<proteinExistence type="predicted"/>